<reference evidence="4 5" key="1">
    <citation type="journal article" date="2006" name="Proc. Natl. Acad. Sci. U.S.A.">
        <title>Burkholderia xenovorans LB400 harbors a multi-replicon, 9.73-Mbp genome shaped for versatility.</title>
        <authorList>
            <person name="Chain P.S."/>
            <person name="Denef V.J."/>
            <person name="Konstantinidis K.T."/>
            <person name="Vergez L.M."/>
            <person name="Agullo L."/>
            <person name="Reyes V.L."/>
            <person name="Hauser L."/>
            <person name="Cordova M."/>
            <person name="Gomez L."/>
            <person name="Gonzalez M."/>
            <person name="Land M."/>
            <person name="Lao V."/>
            <person name="Larimer F."/>
            <person name="LiPuma J.J."/>
            <person name="Mahenthiralingam E."/>
            <person name="Malfatti S.A."/>
            <person name="Marx C.J."/>
            <person name="Parnell J.J."/>
            <person name="Ramette A."/>
            <person name="Richardson P."/>
            <person name="Seeger M."/>
            <person name="Smith D."/>
            <person name="Spilker T."/>
            <person name="Sul W.J."/>
            <person name="Tsoi T.V."/>
            <person name="Ulrich L.E."/>
            <person name="Zhulin I.B."/>
            <person name="Tiedje J.M."/>
        </authorList>
    </citation>
    <scope>NUCLEOTIDE SEQUENCE [LARGE SCALE GENOMIC DNA]</scope>
    <source>
        <strain evidence="4 5">LB400</strain>
    </source>
</reference>
<dbReference type="InterPro" id="IPR050287">
    <property type="entry name" value="MTA/SAH_deaminase"/>
</dbReference>
<feature type="domain" description="Amidohydrolase-related" evidence="3">
    <location>
        <begin position="218"/>
        <end position="402"/>
    </location>
</feature>
<organism evidence="4 5">
    <name type="scientific">Paraburkholderia xenovorans (strain LB400)</name>
    <dbReference type="NCBI Taxonomy" id="266265"/>
    <lineage>
        <taxon>Bacteria</taxon>
        <taxon>Pseudomonadati</taxon>
        <taxon>Pseudomonadota</taxon>
        <taxon>Betaproteobacteria</taxon>
        <taxon>Burkholderiales</taxon>
        <taxon>Burkholderiaceae</taxon>
        <taxon>Paraburkholderia</taxon>
    </lineage>
</organism>
<accession>Q13KU7</accession>
<dbReference type="PANTHER" id="PTHR43794:SF11">
    <property type="entry name" value="AMIDOHYDROLASE-RELATED DOMAIN-CONTAINING PROTEIN"/>
    <property type="match status" value="1"/>
</dbReference>
<evidence type="ECO:0000256" key="1">
    <source>
        <dbReference type="ARBA" id="ARBA00006745"/>
    </source>
</evidence>
<name>Q13KU7_PARXL</name>
<dbReference type="PANTHER" id="PTHR43794">
    <property type="entry name" value="AMINOHYDROLASE SSNA-RELATED"/>
    <property type="match status" value="1"/>
</dbReference>
<evidence type="ECO:0000313" key="4">
    <source>
        <dbReference type="EMBL" id="ABE35292.1"/>
    </source>
</evidence>
<gene>
    <name evidence="4" type="ORF">Bxe_B0661</name>
</gene>
<dbReference type="GO" id="GO:0043792">
    <property type="term" value="F:enamidase activity"/>
    <property type="evidence" value="ECO:0007669"/>
    <property type="project" value="UniProtKB-EC"/>
</dbReference>
<dbReference type="Proteomes" id="UP000001817">
    <property type="component" value="Chromosome 2"/>
</dbReference>
<dbReference type="Gene3D" id="3.20.20.140">
    <property type="entry name" value="Metal-dependent hydrolases"/>
    <property type="match status" value="1"/>
</dbReference>
<dbReference type="InterPro" id="IPR032466">
    <property type="entry name" value="Metal_Hydrolase"/>
</dbReference>
<proteinExistence type="inferred from homology"/>
<keyword evidence="2 4" id="KW-0378">Hydrolase</keyword>
<dbReference type="Pfam" id="PF01979">
    <property type="entry name" value="Amidohydro_1"/>
    <property type="match status" value="1"/>
</dbReference>
<dbReference type="STRING" id="266265.Bxe_B0661"/>
<evidence type="ECO:0000313" key="5">
    <source>
        <dbReference type="Proteomes" id="UP000001817"/>
    </source>
</evidence>
<dbReference type="AlphaFoldDB" id="Q13KU7"/>
<dbReference type="CDD" id="cd01292">
    <property type="entry name" value="metallo-dependent_hydrolases"/>
    <property type="match status" value="1"/>
</dbReference>
<keyword evidence="5" id="KW-1185">Reference proteome</keyword>
<dbReference type="InterPro" id="IPR006680">
    <property type="entry name" value="Amidohydro-rel"/>
</dbReference>
<evidence type="ECO:0000259" key="3">
    <source>
        <dbReference type="Pfam" id="PF01979"/>
    </source>
</evidence>
<dbReference type="SUPFAM" id="SSF51338">
    <property type="entry name" value="Composite domain of metallo-dependent hydrolases"/>
    <property type="match status" value="1"/>
</dbReference>
<sequence>MAHAKCTLWHFVSAGQSLRKEKQMAAETLTGLSGKVAVTNIGLLLSGDIDRPILDADTLVIDDGVIVAVGKEKDCDLEGARTTVDCKGTTVAPGLIDSHVHPVFGDWTPRQNQMGWIESNLNGGVTTMISAGEVHLPGRPKDVLGVKALAITAQRSFEGMRGAGVGGGVKVMAGAPVIEKGMVEEDFKELSEAGVKLLGEVGLGSVKGGEEAAQMVAWARKYGIQSTIHTGGPSIPGSGLIDRDVVLAADADVIGHINGGHTSLSYRHVCDLCEQSSRALEIVHNGNERIALLTARHAIELKCPHRIILGTDSPAGSGVQPLGILRMIALISSLADVPAEIAFCFATGNTARQRNLRQGLIEVGRPADLVFMDRAQHTAADTLLESVQLGDIPGVGMVMIDGLIRCRRSRNTPPATEVPVVL</sequence>
<dbReference type="InterPro" id="IPR011059">
    <property type="entry name" value="Metal-dep_hydrolase_composite"/>
</dbReference>
<dbReference type="EMBL" id="CP000271">
    <property type="protein sequence ID" value="ABE35292.1"/>
    <property type="molecule type" value="Genomic_DNA"/>
</dbReference>
<dbReference type="eggNOG" id="COG0402">
    <property type="taxonomic scope" value="Bacteria"/>
</dbReference>
<evidence type="ECO:0000256" key="2">
    <source>
        <dbReference type="ARBA" id="ARBA00022801"/>
    </source>
</evidence>
<dbReference type="Gene3D" id="2.30.40.10">
    <property type="entry name" value="Urease, subunit C, domain 1"/>
    <property type="match status" value="1"/>
</dbReference>
<dbReference type="SUPFAM" id="SSF51556">
    <property type="entry name" value="Metallo-dependent hydrolases"/>
    <property type="match status" value="1"/>
</dbReference>
<dbReference type="EC" id="3.5.2.18" evidence="4"/>
<comment type="similarity">
    <text evidence="1">Belongs to the metallo-dependent hydrolases superfamily. ATZ/TRZ family.</text>
</comment>
<dbReference type="KEGG" id="bxe:Bxe_B0661"/>
<protein>
    <submittedName>
        <fullName evidence="4">Enamidase</fullName>
        <ecNumber evidence="4">3.5.2.18</ecNumber>
    </submittedName>
</protein>